<evidence type="ECO:0000256" key="2">
    <source>
        <dbReference type="ARBA" id="ARBA00015978"/>
    </source>
</evidence>
<evidence type="ECO:0000313" key="10">
    <source>
        <dbReference type="EMBL" id="SFI92256.1"/>
    </source>
</evidence>
<sequence>MKGVKKLIVAALLLSFVGVLSAFVSQTQEPTPQNLKVLPKDMSIDQVKEVMKGFNAALGVKCDFCHAPSKSDPKKLDFASDENHHKAAARKMLKMVSKINKKYFAGHGEESGTMAVTCATCHNGQKHPKTSM</sequence>
<feature type="chain" id="PRO_5011756323" description="Photosynthetic reaction center cytochrome c subunit" evidence="9">
    <location>
        <begin position="23"/>
        <end position="132"/>
    </location>
</feature>
<dbReference type="Pfam" id="PF02276">
    <property type="entry name" value="CytoC_RC"/>
    <property type="match status" value="1"/>
</dbReference>
<dbReference type="GO" id="GO:0019684">
    <property type="term" value="P:photosynthesis, light reaction"/>
    <property type="evidence" value="ECO:0007669"/>
    <property type="project" value="InterPro"/>
</dbReference>
<evidence type="ECO:0000256" key="9">
    <source>
        <dbReference type="SAM" id="SignalP"/>
    </source>
</evidence>
<comment type="function">
    <text evidence="1">The reaction center of purple bacteria contains a tightly bound cytochrome molecule which re-reduces the photo oxidized primary electron donor.</text>
</comment>
<evidence type="ECO:0000256" key="1">
    <source>
        <dbReference type="ARBA" id="ARBA00003196"/>
    </source>
</evidence>
<accession>A0A1I3M6E7</accession>
<keyword evidence="8" id="KW-0408">Iron</keyword>
<keyword evidence="3" id="KW-0813">Transport</keyword>
<dbReference type="STRING" id="1477437.SAMN05444682_106253"/>
<organism evidence="10 11">
    <name type="scientific">Parapedobacter indicus</name>
    <dbReference type="NCBI Taxonomy" id="1477437"/>
    <lineage>
        <taxon>Bacteria</taxon>
        <taxon>Pseudomonadati</taxon>
        <taxon>Bacteroidota</taxon>
        <taxon>Sphingobacteriia</taxon>
        <taxon>Sphingobacteriales</taxon>
        <taxon>Sphingobacteriaceae</taxon>
        <taxon>Parapedobacter</taxon>
    </lineage>
</organism>
<reference evidence="10 11" key="1">
    <citation type="submission" date="2016-10" db="EMBL/GenBank/DDBJ databases">
        <authorList>
            <person name="de Groot N.N."/>
        </authorList>
    </citation>
    <scope>NUCLEOTIDE SEQUENCE [LARGE SCALE GENOMIC DNA]</scope>
    <source>
        <strain evidence="10 11">RK1</strain>
    </source>
</reference>
<dbReference type="GO" id="GO:0005506">
    <property type="term" value="F:iron ion binding"/>
    <property type="evidence" value="ECO:0007669"/>
    <property type="project" value="InterPro"/>
</dbReference>
<dbReference type="OrthoDB" id="951235at2"/>
<evidence type="ECO:0000256" key="6">
    <source>
        <dbReference type="ARBA" id="ARBA00022723"/>
    </source>
</evidence>
<evidence type="ECO:0000256" key="5">
    <source>
        <dbReference type="ARBA" id="ARBA00022617"/>
    </source>
</evidence>
<proteinExistence type="predicted"/>
<dbReference type="InterPro" id="IPR023119">
    <property type="entry name" value="Multihaem_cyt_PRC_cyt_su-like"/>
</dbReference>
<dbReference type="GO" id="GO:0030077">
    <property type="term" value="C:plasma membrane light-harvesting complex"/>
    <property type="evidence" value="ECO:0007669"/>
    <property type="project" value="InterPro"/>
</dbReference>
<keyword evidence="7" id="KW-0249">Electron transport</keyword>
<dbReference type="RefSeq" id="WP_090627755.1">
    <property type="nucleotide sequence ID" value="NZ_FOQO01000006.1"/>
</dbReference>
<keyword evidence="11" id="KW-1185">Reference proteome</keyword>
<keyword evidence="5" id="KW-0349">Heme</keyword>
<dbReference type="GO" id="GO:0020037">
    <property type="term" value="F:heme binding"/>
    <property type="evidence" value="ECO:0007669"/>
    <property type="project" value="InterPro"/>
</dbReference>
<dbReference type="Gene3D" id="1.10.468.10">
    <property type="entry name" value="Photosynthetic Reaction Center, subunit C, domain 2"/>
    <property type="match status" value="1"/>
</dbReference>
<gene>
    <name evidence="10" type="ORF">SAMN05444682_106253</name>
</gene>
<evidence type="ECO:0000313" key="11">
    <source>
        <dbReference type="Proteomes" id="UP000198670"/>
    </source>
</evidence>
<feature type="signal peptide" evidence="9">
    <location>
        <begin position="1"/>
        <end position="22"/>
    </location>
</feature>
<dbReference type="AlphaFoldDB" id="A0A1I3M6E7"/>
<evidence type="ECO:0000256" key="8">
    <source>
        <dbReference type="ARBA" id="ARBA00023004"/>
    </source>
</evidence>
<dbReference type="GO" id="GO:0009055">
    <property type="term" value="F:electron transfer activity"/>
    <property type="evidence" value="ECO:0007669"/>
    <property type="project" value="InterPro"/>
</dbReference>
<evidence type="ECO:0000256" key="7">
    <source>
        <dbReference type="ARBA" id="ARBA00022982"/>
    </source>
</evidence>
<protein>
    <recommendedName>
        <fullName evidence="2">Photosynthetic reaction center cytochrome c subunit</fullName>
    </recommendedName>
</protein>
<dbReference type="SUPFAM" id="SSF48695">
    <property type="entry name" value="Multiheme cytochromes"/>
    <property type="match status" value="1"/>
</dbReference>
<dbReference type="NCBIfam" id="NF033196">
    <property type="entry name" value="c_type_nonphoto"/>
    <property type="match status" value="1"/>
</dbReference>
<dbReference type="InterPro" id="IPR036280">
    <property type="entry name" value="Multihaem_cyt_sf"/>
</dbReference>
<dbReference type="InterPro" id="IPR003158">
    <property type="entry name" value="Photosyn_RC_cyt_c-su"/>
</dbReference>
<evidence type="ECO:0000256" key="4">
    <source>
        <dbReference type="ARBA" id="ARBA00022531"/>
    </source>
</evidence>
<name>A0A1I3M6E7_9SPHI</name>
<keyword evidence="6" id="KW-0479">Metal-binding</keyword>
<evidence type="ECO:0000256" key="3">
    <source>
        <dbReference type="ARBA" id="ARBA00022448"/>
    </source>
</evidence>
<keyword evidence="9" id="KW-0732">Signal</keyword>
<keyword evidence="4" id="KW-0602">Photosynthesis</keyword>
<dbReference type="EMBL" id="FOQO01000006">
    <property type="protein sequence ID" value="SFI92256.1"/>
    <property type="molecule type" value="Genomic_DNA"/>
</dbReference>
<dbReference type="Proteomes" id="UP000198670">
    <property type="component" value="Unassembled WGS sequence"/>
</dbReference>